<dbReference type="SUPFAM" id="SSF55811">
    <property type="entry name" value="Nudix"/>
    <property type="match status" value="1"/>
</dbReference>
<accession>A0A3L7A569</accession>
<gene>
    <name evidence="1" type="ORF">D9R14_16945</name>
</gene>
<proteinExistence type="predicted"/>
<dbReference type="AlphaFoldDB" id="A0A3L7A569"/>
<organism evidence="1 2">
    <name type="scientific">Xanthobacter tagetidis</name>
    <dbReference type="NCBI Taxonomy" id="60216"/>
    <lineage>
        <taxon>Bacteria</taxon>
        <taxon>Pseudomonadati</taxon>
        <taxon>Pseudomonadota</taxon>
        <taxon>Alphaproteobacteria</taxon>
        <taxon>Hyphomicrobiales</taxon>
        <taxon>Xanthobacteraceae</taxon>
        <taxon>Xanthobacter</taxon>
    </lineage>
</organism>
<dbReference type="OrthoDB" id="9806849at2"/>
<dbReference type="GO" id="GO:0016787">
    <property type="term" value="F:hydrolase activity"/>
    <property type="evidence" value="ECO:0007669"/>
    <property type="project" value="UniProtKB-KW"/>
</dbReference>
<reference evidence="1 2" key="1">
    <citation type="submission" date="2018-10" db="EMBL/GenBank/DDBJ databases">
        <title>Xanthobacter tagetidis genome sequencing and assembly.</title>
        <authorList>
            <person name="Maclea K.S."/>
            <person name="Goen A.E."/>
            <person name="Fatima S.A."/>
        </authorList>
    </citation>
    <scope>NUCLEOTIDE SEQUENCE [LARGE SCALE GENOMIC DNA]</scope>
    <source>
        <strain evidence="1 2">ATCC 700314</strain>
    </source>
</reference>
<dbReference type="RefSeq" id="WP_121624523.1">
    <property type="nucleotide sequence ID" value="NZ_JACIIW010000005.1"/>
</dbReference>
<dbReference type="InterPro" id="IPR015797">
    <property type="entry name" value="NUDIX_hydrolase-like_dom_sf"/>
</dbReference>
<protein>
    <submittedName>
        <fullName evidence="1">NUDIX hydrolase</fullName>
    </submittedName>
</protein>
<evidence type="ECO:0000313" key="1">
    <source>
        <dbReference type="EMBL" id="RLP75449.1"/>
    </source>
</evidence>
<name>A0A3L7A569_9HYPH</name>
<evidence type="ECO:0000313" key="2">
    <source>
        <dbReference type="Proteomes" id="UP000269692"/>
    </source>
</evidence>
<dbReference type="Proteomes" id="UP000269692">
    <property type="component" value="Unassembled WGS sequence"/>
</dbReference>
<sequence length="248" mass="26481">MAAGWGADQSTGRRIAPVAALDFVLEPGGWPEAEPHRAEIAAHFAARAAENPALWNGALLLLRAGSLTEGDMVRGAFRQTDFASFLWWREAMGWRDLGMVNAFALAAIEGADGAFVLGVMGAHTSVPGSAYFPGGTPDPDDVVDGSRVDLAASALRELQEETGLTARDVAHDGGFVAVHDGPRIAFLRRLVFAEGGEALAARIRAFLASEREPELADVMVVRDARDITPRVAPFAEAYMRARWAADGR</sequence>
<dbReference type="Gene3D" id="3.90.79.10">
    <property type="entry name" value="Nucleoside Triphosphate Pyrophosphohydrolase"/>
    <property type="match status" value="1"/>
</dbReference>
<keyword evidence="2" id="KW-1185">Reference proteome</keyword>
<dbReference type="EMBL" id="RCTF01000015">
    <property type="protein sequence ID" value="RLP75449.1"/>
    <property type="molecule type" value="Genomic_DNA"/>
</dbReference>
<comment type="caution">
    <text evidence="1">The sequence shown here is derived from an EMBL/GenBank/DDBJ whole genome shotgun (WGS) entry which is preliminary data.</text>
</comment>
<keyword evidence="1" id="KW-0378">Hydrolase</keyword>